<keyword evidence="2" id="KW-0472">Membrane</keyword>
<proteinExistence type="predicted"/>
<dbReference type="PANTHER" id="PTHR33494:SF5">
    <property type="entry name" value="F10A16.6 PROTEIN"/>
    <property type="match status" value="1"/>
</dbReference>
<evidence type="ECO:0000259" key="3">
    <source>
        <dbReference type="Pfam" id="PF24818"/>
    </source>
</evidence>
<feature type="compositionally biased region" description="Polar residues" evidence="1">
    <location>
        <begin position="14"/>
        <end position="30"/>
    </location>
</feature>
<accession>A0AAN9JTV9</accession>
<dbReference type="Proteomes" id="UP001359559">
    <property type="component" value="Unassembled WGS sequence"/>
</dbReference>
<reference evidence="4 5" key="1">
    <citation type="submission" date="2024-01" db="EMBL/GenBank/DDBJ databases">
        <title>The genomes of 5 underutilized Papilionoideae crops provide insights into root nodulation and disease resistance.</title>
        <authorList>
            <person name="Yuan L."/>
        </authorList>
    </citation>
    <scope>NUCLEOTIDE SEQUENCE [LARGE SCALE GENOMIC DNA]</scope>
    <source>
        <strain evidence="4">LY-2023</strain>
        <tissue evidence="4">Leaf</tissue>
    </source>
</reference>
<keyword evidence="2" id="KW-1133">Transmembrane helix</keyword>
<organism evidence="4 5">
    <name type="scientific">Clitoria ternatea</name>
    <name type="common">Butterfly pea</name>
    <dbReference type="NCBI Taxonomy" id="43366"/>
    <lineage>
        <taxon>Eukaryota</taxon>
        <taxon>Viridiplantae</taxon>
        <taxon>Streptophyta</taxon>
        <taxon>Embryophyta</taxon>
        <taxon>Tracheophyta</taxon>
        <taxon>Spermatophyta</taxon>
        <taxon>Magnoliopsida</taxon>
        <taxon>eudicotyledons</taxon>
        <taxon>Gunneridae</taxon>
        <taxon>Pentapetalae</taxon>
        <taxon>rosids</taxon>
        <taxon>fabids</taxon>
        <taxon>Fabales</taxon>
        <taxon>Fabaceae</taxon>
        <taxon>Papilionoideae</taxon>
        <taxon>50 kb inversion clade</taxon>
        <taxon>NPAAA clade</taxon>
        <taxon>indigoferoid/millettioid clade</taxon>
        <taxon>Phaseoleae</taxon>
        <taxon>Clitoria</taxon>
    </lineage>
</organism>
<dbReference type="SUPFAM" id="SSF56112">
    <property type="entry name" value="Protein kinase-like (PK-like)"/>
    <property type="match status" value="1"/>
</dbReference>
<dbReference type="InterPro" id="IPR011009">
    <property type="entry name" value="Kinase-like_dom_sf"/>
</dbReference>
<keyword evidence="2" id="KW-0812">Transmembrane</keyword>
<evidence type="ECO:0000313" key="4">
    <source>
        <dbReference type="EMBL" id="KAK7303489.1"/>
    </source>
</evidence>
<dbReference type="Gene3D" id="3.30.200.20">
    <property type="entry name" value="Phosphorylase Kinase, domain 1"/>
    <property type="match status" value="1"/>
</dbReference>
<evidence type="ECO:0000256" key="2">
    <source>
        <dbReference type="SAM" id="Phobius"/>
    </source>
</evidence>
<name>A0AAN9JTV9_CLITE</name>
<gene>
    <name evidence="4" type="ORF">RJT34_14396</name>
</gene>
<dbReference type="AlphaFoldDB" id="A0AAN9JTV9"/>
<keyword evidence="5" id="KW-1185">Reference proteome</keyword>
<dbReference type="EMBL" id="JAYKXN010000003">
    <property type="protein sequence ID" value="KAK7303489.1"/>
    <property type="molecule type" value="Genomic_DNA"/>
</dbReference>
<sequence length="423" mass="48343">MNPCRHPTNDALATPSTPSSATPQNLRSTMTETAAPDTEMEEKNYYHRKHQLPIGLKLTYSRVIDKYNDSVKKLSSVHFRATFLKIGAFEYKADERHVDLEVGCYYKTEKLTWEILDRVKLFKRKIEIDWNNILLIHATLEENKPGILEIQLEKPPRFYYEIDGKAGRSRWKPCEDFTKENEASRFRIHHVEFSHGVLNKHYKNILQFNKRLLQLSQSPLQNLISPYFDETPLLVNQQPLLPISPQQRVVNRTSLSTSPGTGNLPQPSCDLDNGECNVTTTMIADSNPEIHVEDKHGLQVTVGVDQQHETKTEQMSQIQSIYWQHSIYPGGSAALLVLVLLAIFMLFAGESNSSIPQLKGARRFTFEEIQNCTKNFSQVNNIGSGGYGKGGLEFKTEIELLSRVHHKNLVIINGFRFDKENKC</sequence>
<dbReference type="PANTHER" id="PTHR33494">
    <property type="entry name" value="OS02G0793800 PROTEIN"/>
    <property type="match status" value="1"/>
</dbReference>
<evidence type="ECO:0000313" key="5">
    <source>
        <dbReference type="Proteomes" id="UP001359559"/>
    </source>
</evidence>
<comment type="caution">
    <text evidence="4">The sequence shown here is derived from an EMBL/GenBank/DDBJ whole genome shotgun (WGS) entry which is preliminary data.</text>
</comment>
<dbReference type="InterPro" id="IPR057939">
    <property type="entry name" value="TRF2_HOY1_PH"/>
</dbReference>
<evidence type="ECO:0000256" key="1">
    <source>
        <dbReference type="SAM" id="MobiDB-lite"/>
    </source>
</evidence>
<feature type="domain" description="TRF2/HOY1 PH-like" evidence="3">
    <location>
        <begin position="78"/>
        <end position="199"/>
    </location>
</feature>
<feature type="region of interest" description="Disordered" evidence="1">
    <location>
        <begin position="1"/>
        <end position="30"/>
    </location>
</feature>
<dbReference type="Pfam" id="PF24818">
    <property type="entry name" value="PH_TRF2_HOY1"/>
    <property type="match status" value="1"/>
</dbReference>
<feature type="transmembrane region" description="Helical" evidence="2">
    <location>
        <begin position="327"/>
        <end position="349"/>
    </location>
</feature>
<protein>
    <recommendedName>
        <fullName evidence="3">TRF2/HOY1 PH-like domain-containing protein</fullName>
    </recommendedName>
</protein>